<comment type="subcellular location">
    <subcellularLocation>
        <location evidence="1">Membrane</location>
        <topology evidence="1">Multi-pass membrane protein</topology>
    </subcellularLocation>
</comment>
<name>A0A0D2KHG4_9CHLO</name>
<reference evidence="10 11" key="1">
    <citation type="journal article" date="2013" name="BMC Genomics">
        <title>Reconstruction of the lipid metabolism for the microalga Monoraphidium neglectum from its genome sequence reveals characteristics suitable for biofuel production.</title>
        <authorList>
            <person name="Bogen C."/>
            <person name="Al-Dilaimi A."/>
            <person name="Albersmeier A."/>
            <person name="Wichmann J."/>
            <person name="Grundmann M."/>
            <person name="Rupp O."/>
            <person name="Lauersen K.J."/>
            <person name="Blifernez-Klassen O."/>
            <person name="Kalinowski J."/>
            <person name="Goesmann A."/>
            <person name="Mussgnug J.H."/>
            <person name="Kruse O."/>
        </authorList>
    </citation>
    <scope>NUCLEOTIDE SEQUENCE [LARGE SCALE GENOMIC DNA]</scope>
    <source>
        <strain evidence="10 11">SAG 48.87</strain>
    </source>
</reference>
<dbReference type="RefSeq" id="XP_013894228.1">
    <property type="nucleotide sequence ID" value="XM_014038774.1"/>
</dbReference>
<evidence type="ECO:0000256" key="1">
    <source>
        <dbReference type="ARBA" id="ARBA00004141"/>
    </source>
</evidence>
<keyword evidence="11" id="KW-1185">Reference proteome</keyword>
<feature type="repeat" description="Solcar" evidence="8">
    <location>
        <begin position="60"/>
        <end position="156"/>
    </location>
</feature>
<evidence type="ECO:0000256" key="6">
    <source>
        <dbReference type="ARBA" id="ARBA00022989"/>
    </source>
</evidence>
<dbReference type="PANTHER" id="PTHR45667">
    <property type="entry name" value="S-ADENOSYLMETHIONINE MITOCHONDRIAL CARRIER PROTEIN"/>
    <property type="match status" value="1"/>
</dbReference>
<sequence length="163" mass="17207">MASAVRRDGIGALYWGFFAFCMESFPYDIMELGSYGSMQDAREAALKRDDALGRRLAAVPSQALDMAIGAASGAAAVVVSMPFDVVKTYLQTHGSQVAAKAGGGVWGEAVAFASTGASMVRANGPGSLFVGLAPRLVQQVPSSTICWYVIEQCRELLEPYTKA</sequence>
<keyword evidence="4 8" id="KW-0812">Transmembrane</keyword>
<dbReference type="Pfam" id="PF00153">
    <property type="entry name" value="Mito_carr"/>
    <property type="match status" value="1"/>
</dbReference>
<evidence type="ECO:0000256" key="8">
    <source>
        <dbReference type="PROSITE-ProRule" id="PRU00282"/>
    </source>
</evidence>
<dbReference type="InterPro" id="IPR023395">
    <property type="entry name" value="MCP_dom_sf"/>
</dbReference>
<keyword evidence="6" id="KW-1133">Transmembrane helix</keyword>
<dbReference type="Gene3D" id="1.50.40.10">
    <property type="entry name" value="Mitochondrial carrier domain"/>
    <property type="match status" value="1"/>
</dbReference>
<proteinExistence type="inferred from homology"/>
<dbReference type="STRING" id="145388.A0A0D2KHG4"/>
<gene>
    <name evidence="10" type="ORF">MNEG_12754</name>
</gene>
<evidence type="ECO:0000256" key="3">
    <source>
        <dbReference type="ARBA" id="ARBA00022448"/>
    </source>
</evidence>
<dbReference type="InterPro" id="IPR018108">
    <property type="entry name" value="MCP_transmembrane"/>
</dbReference>
<dbReference type="GO" id="GO:0016020">
    <property type="term" value="C:membrane"/>
    <property type="evidence" value="ECO:0007669"/>
    <property type="project" value="UniProtKB-SubCell"/>
</dbReference>
<dbReference type="PROSITE" id="PS50920">
    <property type="entry name" value="SOLCAR"/>
    <property type="match status" value="1"/>
</dbReference>
<dbReference type="KEGG" id="mng:MNEG_12754"/>
<dbReference type="OrthoDB" id="1747031at2759"/>
<protein>
    <submittedName>
        <fullName evidence="10">Uncharacterized protein</fullName>
    </submittedName>
</protein>
<keyword evidence="7 8" id="KW-0472">Membrane</keyword>
<dbReference type="EMBL" id="KK103633">
    <property type="protein sequence ID" value="KIY95208.1"/>
    <property type="molecule type" value="Genomic_DNA"/>
</dbReference>
<evidence type="ECO:0000256" key="4">
    <source>
        <dbReference type="ARBA" id="ARBA00022692"/>
    </source>
</evidence>
<comment type="similarity">
    <text evidence="2 9">Belongs to the mitochondrial carrier (TC 2.A.29) family.</text>
</comment>
<dbReference type="GeneID" id="25730148"/>
<evidence type="ECO:0000313" key="11">
    <source>
        <dbReference type="Proteomes" id="UP000054498"/>
    </source>
</evidence>
<evidence type="ECO:0000256" key="7">
    <source>
        <dbReference type="ARBA" id="ARBA00023136"/>
    </source>
</evidence>
<keyword evidence="5" id="KW-0677">Repeat</keyword>
<accession>A0A0D2KHG4</accession>
<organism evidence="10 11">
    <name type="scientific">Monoraphidium neglectum</name>
    <dbReference type="NCBI Taxonomy" id="145388"/>
    <lineage>
        <taxon>Eukaryota</taxon>
        <taxon>Viridiplantae</taxon>
        <taxon>Chlorophyta</taxon>
        <taxon>core chlorophytes</taxon>
        <taxon>Chlorophyceae</taxon>
        <taxon>CS clade</taxon>
        <taxon>Sphaeropleales</taxon>
        <taxon>Selenastraceae</taxon>
        <taxon>Monoraphidium</taxon>
    </lineage>
</organism>
<evidence type="ECO:0000256" key="5">
    <source>
        <dbReference type="ARBA" id="ARBA00022737"/>
    </source>
</evidence>
<dbReference type="SUPFAM" id="SSF103506">
    <property type="entry name" value="Mitochondrial carrier"/>
    <property type="match status" value="1"/>
</dbReference>
<keyword evidence="3 9" id="KW-0813">Transport</keyword>
<evidence type="ECO:0000256" key="9">
    <source>
        <dbReference type="RuleBase" id="RU000488"/>
    </source>
</evidence>
<evidence type="ECO:0000313" key="10">
    <source>
        <dbReference type="EMBL" id="KIY95208.1"/>
    </source>
</evidence>
<dbReference type="Proteomes" id="UP000054498">
    <property type="component" value="Unassembled WGS sequence"/>
</dbReference>
<dbReference type="AlphaFoldDB" id="A0A0D2KHG4"/>
<evidence type="ECO:0000256" key="2">
    <source>
        <dbReference type="ARBA" id="ARBA00006375"/>
    </source>
</evidence>